<dbReference type="GO" id="GO:0051596">
    <property type="term" value="P:methylglyoxal catabolic process"/>
    <property type="evidence" value="ECO:0007669"/>
    <property type="project" value="TreeGrafter"/>
</dbReference>
<dbReference type="SUPFAM" id="SSF51430">
    <property type="entry name" value="NAD(P)-linked oxidoreductase"/>
    <property type="match status" value="1"/>
</dbReference>
<organism evidence="5 6">
    <name type="scientific">Haloplanus rubicundus</name>
    <dbReference type="NCBI Taxonomy" id="1547898"/>
    <lineage>
        <taxon>Archaea</taxon>
        <taxon>Methanobacteriati</taxon>
        <taxon>Methanobacteriota</taxon>
        <taxon>Stenosarchaea group</taxon>
        <taxon>Halobacteria</taxon>
        <taxon>Halobacteriales</taxon>
        <taxon>Haloferacaceae</taxon>
        <taxon>Haloplanus</taxon>
    </lineage>
</organism>
<evidence type="ECO:0000259" key="4">
    <source>
        <dbReference type="Pfam" id="PF00248"/>
    </source>
</evidence>
<name>A0A345E1I0_9EURY</name>
<dbReference type="GeneID" id="37282942"/>
<dbReference type="PIRSF" id="PIRSF000097">
    <property type="entry name" value="AKR"/>
    <property type="match status" value="1"/>
</dbReference>
<dbReference type="PRINTS" id="PR00069">
    <property type="entry name" value="ALDKETRDTASE"/>
</dbReference>
<dbReference type="Pfam" id="PF00248">
    <property type="entry name" value="Aldo_ket_red"/>
    <property type="match status" value="1"/>
</dbReference>
<dbReference type="PROSITE" id="PS00798">
    <property type="entry name" value="ALDOKETO_REDUCTASE_1"/>
    <property type="match status" value="1"/>
</dbReference>
<dbReference type="AlphaFoldDB" id="A0A345E1I0"/>
<dbReference type="InterPro" id="IPR023210">
    <property type="entry name" value="NADP_OxRdtase_dom"/>
</dbReference>
<dbReference type="OrthoDB" id="275427at2157"/>
<protein>
    <submittedName>
        <fullName evidence="5">Aldo/keto reductase</fullName>
    </submittedName>
</protein>
<accession>A0A345E1I0</accession>
<keyword evidence="2" id="KW-0521">NADP</keyword>
<dbReference type="InterPro" id="IPR020471">
    <property type="entry name" value="AKR"/>
</dbReference>
<dbReference type="GO" id="GO:1990002">
    <property type="term" value="F:methylglyoxal reductase (NADPH) (acetol producing) activity"/>
    <property type="evidence" value="ECO:0007669"/>
    <property type="project" value="TreeGrafter"/>
</dbReference>
<sequence>MTADTVTVGGVEVPAIGLGTWRLRGDDCRRAVETALELGYRHVDTAQAYGNERRVGAAIESSPVDRDDVFLTTKLDGGSRRNGAVQRSVRESLDRLGTDYLDCLLVHWPNDKPPFSPVRLPGGPPLAETLTAMNELVDEGLVRHVGVSNFDVRRLDEARRLSDAPIFTNQVQFHPYWDQRQLLSYCRRNDVLLTAYSPLCHGGVLDDDVLRDVGRRHEKTAAQVAIRWVIQHEGVVAIPKATSRDHLAANRDVFDFALSEAEMERIRRPSKLRAFAGFARSRLPV</sequence>
<dbReference type="InterPro" id="IPR018170">
    <property type="entry name" value="Aldo/ket_reductase_CS"/>
</dbReference>
<dbReference type="Proteomes" id="UP000253273">
    <property type="component" value="Chromosome"/>
</dbReference>
<dbReference type="PANTHER" id="PTHR43827">
    <property type="entry name" value="2,5-DIKETO-D-GLUCONIC ACID REDUCTASE"/>
    <property type="match status" value="1"/>
</dbReference>
<feature type="domain" description="NADP-dependent oxidoreductase" evidence="4">
    <location>
        <begin position="16"/>
        <end position="267"/>
    </location>
</feature>
<dbReference type="Gene3D" id="3.20.20.100">
    <property type="entry name" value="NADP-dependent oxidoreductase domain"/>
    <property type="match status" value="1"/>
</dbReference>
<dbReference type="FunFam" id="3.20.20.100:FF:000002">
    <property type="entry name" value="2,5-diketo-D-gluconic acid reductase A"/>
    <property type="match status" value="1"/>
</dbReference>
<evidence type="ECO:0000313" key="6">
    <source>
        <dbReference type="Proteomes" id="UP000253273"/>
    </source>
</evidence>
<evidence type="ECO:0000313" key="5">
    <source>
        <dbReference type="EMBL" id="AXG06052.1"/>
    </source>
</evidence>
<dbReference type="InterPro" id="IPR036812">
    <property type="entry name" value="NAD(P)_OxRdtase_dom_sf"/>
</dbReference>
<evidence type="ECO:0000256" key="3">
    <source>
        <dbReference type="ARBA" id="ARBA00023002"/>
    </source>
</evidence>
<dbReference type="RefSeq" id="WP_114585198.1">
    <property type="nucleotide sequence ID" value="NZ_CP031150.1"/>
</dbReference>
<evidence type="ECO:0000256" key="2">
    <source>
        <dbReference type="ARBA" id="ARBA00022857"/>
    </source>
</evidence>
<dbReference type="EMBL" id="CP031150">
    <property type="protein sequence ID" value="AXG06052.1"/>
    <property type="molecule type" value="Genomic_DNA"/>
</dbReference>
<keyword evidence="6" id="KW-1185">Reference proteome</keyword>
<keyword evidence="3" id="KW-0560">Oxidoreductase</keyword>
<reference evidence="5 6" key="1">
    <citation type="submission" date="2018-07" db="EMBL/GenBank/DDBJ databases">
        <title>Genome sequences of Haloplanus sp. CBA1113.</title>
        <authorList>
            <person name="Kim Y.B."/>
            <person name="Roh S.W."/>
        </authorList>
    </citation>
    <scope>NUCLEOTIDE SEQUENCE [LARGE SCALE GENOMIC DNA]</scope>
    <source>
        <strain evidence="5 6">CBA1113</strain>
    </source>
</reference>
<proteinExistence type="inferred from homology"/>
<dbReference type="PANTHER" id="PTHR43827:SF3">
    <property type="entry name" value="NADP-DEPENDENT OXIDOREDUCTASE DOMAIN-CONTAINING PROTEIN"/>
    <property type="match status" value="1"/>
</dbReference>
<gene>
    <name evidence="5" type="ORF">DU500_06115</name>
</gene>
<dbReference type="PROSITE" id="PS00062">
    <property type="entry name" value="ALDOKETO_REDUCTASE_2"/>
    <property type="match status" value="1"/>
</dbReference>
<evidence type="ECO:0000256" key="1">
    <source>
        <dbReference type="ARBA" id="ARBA00007905"/>
    </source>
</evidence>
<dbReference type="KEGG" id="haj:DU500_06115"/>
<comment type="similarity">
    <text evidence="1">Belongs to the aldo/keto reductase family.</text>
</comment>